<reference evidence="1 2" key="1">
    <citation type="submission" date="2016-01" db="EMBL/GenBank/DDBJ databases">
        <authorList>
            <person name="Oliw E.H."/>
        </authorList>
    </citation>
    <scope>NUCLEOTIDE SEQUENCE [LARGE SCALE GENOMIC DNA]</scope>
    <source>
        <strain evidence="1">LMG 27134</strain>
    </source>
</reference>
<dbReference type="AlphaFoldDB" id="A0A158J727"/>
<dbReference type="Proteomes" id="UP000054683">
    <property type="component" value="Unassembled WGS sequence"/>
</dbReference>
<protein>
    <submittedName>
        <fullName evidence="1">Uncharacterized protein</fullName>
    </submittedName>
</protein>
<sequence length="197" mass="21571">MYRDAQQPQPQPQLSPASLFRVVGVIFERGDNAVDHCRDARGMPKVLMHDEPDFIDRPACGFRPYLHEAVVFSELYRKLTDAGKSLSLRPPFGHSCDRFAPSTAVRPPMMARFDVSAMIGAGSSISTTGTSCLTGGPPCSLVRTHLCSWLAFTPSLRARPDSEAPDPDRLQPVVACPSGQSFACRRHRHAAHARAKS</sequence>
<evidence type="ECO:0000313" key="1">
    <source>
        <dbReference type="EMBL" id="SAL64636.1"/>
    </source>
</evidence>
<gene>
    <name evidence="1" type="ORF">AWB69_07279</name>
</gene>
<proteinExistence type="predicted"/>
<name>A0A158J727_9BURK</name>
<accession>A0A158J727</accession>
<evidence type="ECO:0000313" key="2">
    <source>
        <dbReference type="Proteomes" id="UP000054683"/>
    </source>
</evidence>
<organism evidence="1 2">
    <name type="scientific">Caballeronia udeis</name>
    <dbReference type="NCBI Taxonomy" id="1232866"/>
    <lineage>
        <taxon>Bacteria</taxon>
        <taxon>Pseudomonadati</taxon>
        <taxon>Pseudomonadota</taxon>
        <taxon>Betaproteobacteria</taxon>
        <taxon>Burkholderiales</taxon>
        <taxon>Burkholderiaceae</taxon>
        <taxon>Caballeronia</taxon>
    </lineage>
</organism>
<dbReference type="EMBL" id="FCOK02000073">
    <property type="protein sequence ID" value="SAL64636.1"/>
    <property type="molecule type" value="Genomic_DNA"/>
</dbReference>